<gene>
    <name evidence="1" type="ORF">ACFQNF_19620</name>
</gene>
<protein>
    <submittedName>
        <fullName evidence="1">Uncharacterized protein</fullName>
    </submittedName>
</protein>
<dbReference type="Proteomes" id="UP001596473">
    <property type="component" value="Unassembled WGS sequence"/>
</dbReference>
<comment type="caution">
    <text evidence="1">The sequence shown here is derived from an EMBL/GenBank/DDBJ whole genome shotgun (WGS) entry which is preliminary data.</text>
</comment>
<reference evidence="2" key="1">
    <citation type="journal article" date="2019" name="Int. J. Syst. Evol. Microbiol.">
        <title>The Global Catalogue of Microorganisms (GCM) 10K type strain sequencing project: providing services to taxonomists for standard genome sequencing and annotation.</title>
        <authorList>
            <consortium name="The Broad Institute Genomics Platform"/>
            <consortium name="The Broad Institute Genome Sequencing Center for Infectious Disease"/>
            <person name="Wu L."/>
            <person name="Ma J."/>
        </authorList>
    </citation>
    <scope>NUCLEOTIDE SEQUENCE [LARGE SCALE GENOMIC DNA]</scope>
    <source>
        <strain evidence="2">CCUG 62945</strain>
    </source>
</reference>
<evidence type="ECO:0000313" key="1">
    <source>
        <dbReference type="EMBL" id="MFC7422072.1"/>
    </source>
</evidence>
<proteinExistence type="predicted"/>
<organism evidence="1 2">
    <name type="scientific">Iodobacter arcticus</name>
    <dbReference type="NCBI Taxonomy" id="590593"/>
    <lineage>
        <taxon>Bacteria</taxon>
        <taxon>Pseudomonadati</taxon>
        <taxon>Pseudomonadota</taxon>
        <taxon>Betaproteobacteria</taxon>
        <taxon>Neisseriales</taxon>
        <taxon>Chitinibacteraceae</taxon>
        <taxon>Iodobacter</taxon>
    </lineage>
</organism>
<dbReference type="RefSeq" id="WP_380189860.1">
    <property type="nucleotide sequence ID" value="NZ_JBHTBQ010000044.1"/>
</dbReference>
<sequence length="81" mass="9068">MKNATVIPETQNEAQIQIIITENARKCLLLENAKLNQIVSKHGNEAARAKLIAATIYIDEKIYELKGLLAEANSLTNDNYR</sequence>
<accession>A0ABW2R2D1</accession>
<evidence type="ECO:0000313" key="2">
    <source>
        <dbReference type="Proteomes" id="UP001596473"/>
    </source>
</evidence>
<keyword evidence="2" id="KW-1185">Reference proteome</keyword>
<name>A0ABW2R2D1_9NEIS</name>
<dbReference type="EMBL" id="JBHTBQ010000044">
    <property type="protein sequence ID" value="MFC7422072.1"/>
    <property type="molecule type" value="Genomic_DNA"/>
</dbReference>